<evidence type="ECO:0000256" key="1">
    <source>
        <dbReference type="SAM" id="MobiDB-lite"/>
    </source>
</evidence>
<comment type="caution">
    <text evidence="3">The sequence shown here is derived from an EMBL/GenBank/DDBJ whole genome shotgun (WGS) entry which is preliminary data.</text>
</comment>
<dbReference type="AlphaFoldDB" id="A0AAN8Z2M1"/>
<gene>
    <name evidence="3" type="ORF">RJ641_016875</name>
</gene>
<dbReference type="Proteomes" id="UP001370490">
    <property type="component" value="Unassembled WGS sequence"/>
</dbReference>
<feature type="compositionally biased region" description="Low complexity" evidence="1">
    <location>
        <begin position="171"/>
        <end position="184"/>
    </location>
</feature>
<evidence type="ECO:0000313" key="4">
    <source>
        <dbReference type="Proteomes" id="UP001370490"/>
    </source>
</evidence>
<dbReference type="Pfam" id="PF03732">
    <property type="entry name" value="Retrotrans_gag"/>
    <property type="match status" value="1"/>
</dbReference>
<organism evidence="3 4">
    <name type="scientific">Dillenia turbinata</name>
    <dbReference type="NCBI Taxonomy" id="194707"/>
    <lineage>
        <taxon>Eukaryota</taxon>
        <taxon>Viridiplantae</taxon>
        <taxon>Streptophyta</taxon>
        <taxon>Embryophyta</taxon>
        <taxon>Tracheophyta</taxon>
        <taxon>Spermatophyta</taxon>
        <taxon>Magnoliopsida</taxon>
        <taxon>eudicotyledons</taxon>
        <taxon>Gunneridae</taxon>
        <taxon>Pentapetalae</taxon>
        <taxon>Dilleniales</taxon>
        <taxon>Dilleniaceae</taxon>
        <taxon>Dillenia</taxon>
    </lineage>
</organism>
<reference evidence="3 4" key="1">
    <citation type="submission" date="2023-12" db="EMBL/GenBank/DDBJ databases">
        <title>A high-quality genome assembly for Dillenia turbinata (Dilleniales).</title>
        <authorList>
            <person name="Chanderbali A."/>
        </authorList>
    </citation>
    <scope>NUCLEOTIDE SEQUENCE [LARGE SCALE GENOMIC DNA]</scope>
    <source>
        <strain evidence="3">LSX21</strain>
        <tissue evidence="3">Leaf</tissue>
    </source>
</reference>
<sequence>MASRILLAGWKGQQFFEFHKTPASEKIALAAYHLDGGVHLWYQNLKKTRVWMTWEEFKQAVNDRYGPTLPEDFYGELTKLTQTGSVKDYQLQFNRLLARAGNLTEQQQISCFVSGLKEAIRADVRATNPQSLPHAASLARLFETKHQAPRRINTSDDPEGPTYQNLPSDSPIPMTTTPTNNPPIKRLTPAEIHERRSKNLCFNCDETYKLGHSSSSSLVSFTRLPEFRDEVKAELRLEELRYITKSVHEFKQEA</sequence>
<dbReference type="EMBL" id="JBAMMX010000022">
    <property type="protein sequence ID" value="KAK6918453.1"/>
    <property type="molecule type" value="Genomic_DNA"/>
</dbReference>
<evidence type="ECO:0000313" key="3">
    <source>
        <dbReference type="EMBL" id="KAK6918453.1"/>
    </source>
</evidence>
<dbReference type="PANTHER" id="PTHR33223">
    <property type="entry name" value="CCHC-TYPE DOMAIN-CONTAINING PROTEIN"/>
    <property type="match status" value="1"/>
</dbReference>
<feature type="region of interest" description="Disordered" evidence="1">
    <location>
        <begin position="146"/>
        <end position="184"/>
    </location>
</feature>
<keyword evidence="4" id="KW-1185">Reference proteome</keyword>
<protein>
    <submittedName>
        <fullName evidence="3">Retrotransposon gag domain</fullName>
    </submittedName>
</protein>
<accession>A0AAN8Z2M1</accession>
<name>A0AAN8Z2M1_9MAGN</name>
<feature type="domain" description="Retrotransposon gag" evidence="2">
    <location>
        <begin position="29"/>
        <end position="118"/>
    </location>
</feature>
<proteinExistence type="predicted"/>
<evidence type="ECO:0000259" key="2">
    <source>
        <dbReference type="Pfam" id="PF03732"/>
    </source>
</evidence>
<dbReference type="InterPro" id="IPR005162">
    <property type="entry name" value="Retrotrans_gag_dom"/>
</dbReference>
<dbReference type="PANTHER" id="PTHR33223:SF6">
    <property type="entry name" value="CCHC-TYPE DOMAIN-CONTAINING PROTEIN"/>
    <property type="match status" value="1"/>
</dbReference>